<gene>
    <name evidence="2" type="ORF">BCR43DRAFT_526145</name>
</gene>
<proteinExistence type="predicted"/>
<organism evidence="2 3">
    <name type="scientific">Syncephalastrum racemosum</name>
    <name type="common">Filamentous fungus</name>
    <dbReference type="NCBI Taxonomy" id="13706"/>
    <lineage>
        <taxon>Eukaryota</taxon>
        <taxon>Fungi</taxon>
        <taxon>Fungi incertae sedis</taxon>
        <taxon>Mucoromycota</taxon>
        <taxon>Mucoromycotina</taxon>
        <taxon>Mucoromycetes</taxon>
        <taxon>Mucorales</taxon>
        <taxon>Syncephalastraceae</taxon>
        <taxon>Syncephalastrum</taxon>
    </lineage>
</organism>
<dbReference type="Proteomes" id="UP000242180">
    <property type="component" value="Unassembled WGS sequence"/>
</dbReference>
<dbReference type="OrthoDB" id="10476982at2759"/>
<dbReference type="InParanoid" id="A0A1X2H922"/>
<accession>A0A1X2H922</accession>
<evidence type="ECO:0000313" key="2">
    <source>
        <dbReference type="EMBL" id="ORY95038.1"/>
    </source>
</evidence>
<feature type="region of interest" description="Disordered" evidence="1">
    <location>
        <begin position="138"/>
        <end position="170"/>
    </location>
</feature>
<dbReference type="AlphaFoldDB" id="A0A1X2H922"/>
<evidence type="ECO:0000313" key="3">
    <source>
        <dbReference type="Proteomes" id="UP000242180"/>
    </source>
</evidence>
<name>A0A1X2H922_SYNRA</name>
<sequence length="170" mass="19433">MRVLIQHSYAANEFLAPVSDGITTSLTKWLCVELGKRSEYQDIKLIVDHQKQDLWQKIADETNSRLNIVATGTKRNLTRADFDMYETPREAKRIKEYHKQLAVLAGTCRLRSKNDVAEESDQALSRDILPDIHVQTQSQRHKTLPPSQLHAAKVKTANSHAVRSYDENHS</sequence>
<comment type="caution">
    <text evidence="2">The sequence shown here is derived from an EMBL/GenBank/DDBJ whole genome shotgun (WGS) entry which is preliminary data.</text>
</comment>
<evidence type="ECO:0000256" key="1">
    <source>
        <dbReference type="SAM" id="MobiDB-lite"/>
    </source>
</evidence>
<reference evidence="2 3" key="1">
    <citation type="submission" date="2016-07" db="EMBL/GenBank/DDBJ databases">
        <title>Pervasive Adenine N6-methylation of Active Genes in Fungi.</title>
        <authorList>
            <consortium name="DOE Joint Genome Institute"/>
            <person name="Mondo S.J."/>
            <person name="Dannebaum R.O."/>
            <person name="Kuo R.C."/>
            <person name="Labutti K."/>
            <person name="Haridas S."/>
            <person name="Kuo A."/>
            <person name="Salamov A."/>
            <person name="Ahrendt S.R."/>
            <person name="Lipzen A."/>
            <person name="Sullivan W."/>
            <person name="Andreopoulos W.B."/>
            <person name="Clum A."/>
            <person name="Lindquist E."/>
            <person name="Daum C."/>
            <person name="Ramamoorthy G.K."/>
            <person name="Gryganskyi A."/>
            <person name="Culley D."/>
            <person name="Magnuson J.K."/>
            <person name="James T.Y."/>
            <person name="O'Malley M.A."/>
            <person name="Stajich J.E."/>
            <person name="Spatafora J.W."/>
            <person name="Visel A."/>
            <person name="Grigoriev I.V."/>
        </authorList>
    </citation>
    <scope>NUCLEOTIDE SEQUENCE [LARGE SCALE GENOMIC DNA]</scope>
    <source>
        <strain evidence="2 3">NRRL 2496</strain>
    </source>
</reference>
<keyword evidence="3" id="KW-1185">Reference proteome</keyword>
<dbReference type="EMBL" id="MCGN01000007">
    <property type="protein sequence ID" value="ORY95038.1"/>
    <property type="molecule type" value="Genomic_DNA"/>
</dbReference>
<protein>
    <submittedName>
        <fullName evidence="2">Uncharacterized protein</fullName>
    </submittedName>
</protein>